<accession>A0A0E9Q7L3</accession>
<dbReference type="EMBL" id="GBXM01096262">
    <property type="protein sequence ID" value="JAH12315.1"/>
    <property type="molecule type" value="Transcribed_RNA"/>
</dbReference>
<name>A0A0E9Q7L3_ANGAN</name>
<reference evidence="1" key="1">
    <citation type="submission" date="2014-11" db="EMBL/GenBank/DDBJ databases">
        <authorList>
            <person name="Amaro Gonzalez C."/>
        </authorList>
    </citation>
    <scope>NUCLEOTIDE SEQUENCE</scope>
</reference>
<proteinExistence type="predicted"/>
<organism evidence="1">
    <name type="scientific">Anguilla anguilla</name>
    <name type="common">European freshwater eel</name>
    <name type="synonym">Muraena anguilla</name>
    <dbReference type="NCBI Taxonomy" id="7936"/>
    <lineage>
        <taxon>Eukaryota</taxon>
        <taxon>Metazoa</taxon>
        <taxon>Chordata</taxon>
        <taxon>Craniata</taxon>
        <taxon>Vertebrata</taxon>
        <taxon>Euteleostomi</taxon>
        <taxon>Actinopterygii</taxon>
        <taxon>Neopterygii</taxon>
        <taxon>Teleostei</taxon>
        <taxon>Anguilliformes</taxon>
        <taxon>Anguillidae</taxon>
        <taxon>Anguilla</taxon>
    </lineage>
</organism>
<reference evidence="1" key="2">
    <citation type="journal article" date="2015" name="Fish Shellfish Immunol.">
        <title>Early steps in the European eel (Anguilla anguilla)-Vibrio vulnificus interaction in the gills: Role of the RtxA13 toxin.</title>
        <authorList>
            <person name="Callol A."/>
            <person name="Pajuelo D."/>
            <person name="Ebbesson L."/>
            <person name="Teles M."/>
            <person name="MacKenzie S."/>
            <person name="Amaro C."/>
        </authorList>
    </citation>
    <scope>NUCLEOTIDE SEQUENCE</scope>
</reference>
<sequence>MSSALHTKTEPSASLCSILPVNYIIGE</sequence>
<protein>
    <submittedName>
        <fullName evidence="1">Uncharacterized protein</fullName>
    </submittedName>
</protein>
<dbReference type="EMBL" id="GBXM01091661">
    <property type="protein sequence ID" value="JAH16916.1"/>
    <property type="molecule type" value="Transcribed_RNA"/>
</dbReference>
<dbReference type="AlphaFoldDB" id="A0A0E9Q7L3"/>
<evidence type="ECO:0000313" key="1">
    <source>
        <dbReference type="EMBL" id="JAH12315.1"/>
    </source>
</evidence>